<feature type="region of interest" description="Disordered" evidence="5">
    <location>
        <begin position="75"/>
        <end position="108"/>
    </location>
</feature>
<organism evidence="6 7">
    <name type="scientific">Sistotremastrum niveocremeum HHB9708</name>
    <dbReference type="NCBI Taxonomy" id="1314777"/>
    <lineage>
        <taxon>Eukaryota</taxon>
        <taxon>Fungi</taxon>
        <taxon>Dikarya</taxon>
        <taxon>Basidiomycota</taxon>
        <taxon>Agaricomycotina</taxon>
        <taxon>Agaricomycetes</taxon>
        <taxon>Sistotremastrales</taxon>
        <taxon>Sistotremastraceae</taxon>
        <taxon>Sertulicium</taxon>
        <taxon>Sertulicium niveocremeum</taxon>
    </lineage>
</organism>
<evidence type="ECO:0000313" key="7">
    <source>
        <dbReference type="Proteomes" id="UP000076722"/>
    </source>
</evidence>
<sequence length="314" mass="34198">MSSQLARVLATVPQADLYTPFAPDDLLALPPAPALEQSFFSGFKCCGIQLRDFHDLIQHFEDIHCLLTSEDGSKIPFNPSSTPPPPSPTASDSSQSEPSTPLTPSWTTDLSSSPFDSDFHAIAAFDDIQVQDTKSEQCIQPSLISHHSPTIRSPTPSVFRDAYHPILVPSITPRLVSPSPSTLDDYSPCTPPPLTDDSSSSSASSPSSPSSPRTSFVIPSLLSTPPSPSPSSPIDITSVNRSYSETSLHVHKAPFKKSKHSSGRRRSHHPQSFEELRSKPHKCPRPNCVKSYLNPNGLRYHLTKGTCEYALRSE</sequence>
<dbReference type="STRING" id="1314777.A0A164TJU5"/>
<keyword evidence="4" id="KW-0862">Zinc</keyword>
<dbReference type="Proteomes" id="UP000076722">
    <property type="component" value="Unassembled WGS sequence"/>
</dbReference>
<protein>
    <recommendedName>
        <fullName evidence="8">C2H2-type domain-containing protein</fullName>
    </recommendedName>
</protein>
<proteinExistence type="predicted"/>
<evidence type="ECO:0000256" key="1">
    <source>
        <dbReference type="ARBA" id="ARBA00022723"/>
    </source>
</evidence>
<evidence type="ECO:0000256" key="5">
    <source>
        <dbReference type="SAM" id="MobiDB-lite"/>
    </source>
</evidence>
<reference evidence="6 7" key="1">
    <citation type="journal article" date="2016" name="Mol. Biol. Evol.">
        <title>Comparative Genomics of Early-Diverging Mushroom-Forming Fungi Provides Insights into the Origins of Lignocellulose Decay Capabilities.</title>
        <authorList>
            <person name="Nagy L.G."/>
            <person name="Riley R."/>
            <person name="Tritt A."/>
            <person name="Adam C."/>
            <person name="Daum C."/>
            <person name="Floudas D."/>
            <person name="Sun H."/>
            <person name="Yadav J.S."/>
            <person name="Pangilinan J."/>
            <person name="Larsson K.H."/>
            <person name="Matsuura K."/>
            <person name="Barry K."/>
            <person name="Labutti K."/>
            <person name="Kuo R."/>
            <person name="Ohm R.A."/>
            <person name="Bhattacharya S.S."/>
            <person name="Shirouzu T."/>
            <person name="Yoshinaga Y."/>
            <person name="Martin F.M."/>
            <person name="Grigoriev I.V."/>
            <person name="Hibbett D.S."/>
        </authorList>
    </citation>
    <scope>NUCLEOTIDE SEQUENCE [LARGE SCALE GENOMIC DNA]</scope>
    <source>
        <strain evidence="6 7">HHB9708</strain>
    </source>
</reference>
<feature type="compositionally biased region" description="Low complexity" evidence="5">
    <location>
        <begin position="195"/>
        <end position="224"/>
    </location>
</feature>
<gene>
    <name evidence="6" type="ORF">SISNIDRAFT_486459</name>
</gene>
<name>A0A164TJU5_9AGAM</name>
<keyword evidence="3" id="KW-0863">Zinc-finger</keyword>
<evidence type="ECO:0000256" key="2">
    <source>
        <dbReference type="ARBA" id="ARBA00022737"/>
    </source>
</evidence>
<feature type="region of interest" description="Disordered" evidence="5">
    <location>
        <begin position="173"/>
        <end position="285"/>
    </location>
</feature>
<dbReference type="PANTHER" id="PTHR23057:SF0">
    <property type="entry name" value="JUXTAPOSED WITH ANOTHER ZINC FINGER PROTEIN 1"/>
    <property type="match status" value="1"/>
</dbReference>
<dbReference type="GO" id="GO:0008270">
    <property type="term" value="F:zinc ion binding"/>
    <property type="evidence" value="ECO:0007669"/>
    <property type="project" value="UniProtKB-KW"/>
</dbReference>
<dbReference type="AlphaFoldDB" id="A0A164TJU5"/>
<dbReference type="PANTHER" id="PTHR23057">
    <property type="entry name" value="JUXTAPOSED WITH ANOTHER ZINC FINGER PROTEIN 1"/>
    <property type="match status" value="1"/>
</dbReference>
<evidence type="ECO:0000313" key="6">
    <source>
        <dbReference type="EMBL" id="KZS92426.1"/>
    </source>
</evidence>
<keyword evidence="7" id="KW-1185">Reference proteome</keyword>
<dbReference type="EMBL" id="KV419410">
    <property type="protein sequence ID" value="KZS92426.1"/>
    <property type="molecule type" value="Genomic_DNA"/>
</dbReference>
<feature type="compositionally biased region" description="Basic residues" evidence="5">
    <location>
        <begin position="249"/>
        <end position="269"/>
    </location>
</feature>
<dbReference type="GO" id="GO:0005634">
    <property type="term" value="C:nucleus"/>
    <property type="evidence" value="ECO:0007669"/>
    <property type="project" value="TreeGrafter"/>
</dbReference>
<keyword evidence="1" id="KW-0479">Metal-binding</keyword>
<feature type="compositionally biased region" description="Low complexity" evidence="5">
    <location>
        <begin position="89"/>
        <end position="100"/>
    </location>
</feature>
<evidence type="ECO:0000256" key="4">
    <source>
        <dbReference type="ARBA" id="ARBA00022833"/>
    </source>
</evidence>
<feature type="compositionally biased region" description="Polar residues" evidence="5">
    <location>
        <begin position="234"/>
        <end position="247"/>
    </location>
</feature>
<evidence type="ECO:0008006" key="8">
    <source>
        <dbReference type="Google" id="ProtNLM"/>
    </source>
</evidence>
<dbReference type="OrthoDB" id="3269380at2759"/>
<dbReference type="InterPro" id="IPR051580">
    <property type="entry name" value="ZnF-Chromatin_assoc"/>
</dbReference>
<accession>A0A164TJU5</accession>
<keyword evidence="2" id="KW-0677">Repeat</keyword>
<evidence type="ECO:0000256" key="3">
    <source>
        <dbReference type="ARBA" id="ARBA00022771"/>
    </source>
</evidence>